<feature type="compositionally biased region" description="Basic and acidic residues" evidence="1">
    <location>
        <begin position="105"/>
        <end position="117"/>
    </location>
</feature>
<accession>A0A9P6MMD2</accession>
<dbReference type="Proteomes" id="UP000703661">
    <property type="component" value="Unassembled WGS sequence"/>
</dbReference>
<evidence type="ECO:0000313" key="3">
    <source>
        <dbReference type="Proteomes" id="UP000703661"/>
    </source>
</evidence>
<comment type="caution">
    <text evidence="2">The sequence shown here is derived from an EMBL/GenBank/DDBJ whole genome shotgun (WGS) entry which is preliminary data.</text>
</comment>
<proteinExistence type="predicted"/>
<evidence type="ECO:0000256" key="1">
    <source>
        <dbReference type="SAM" id="MobiDB-lite"/>
    </source>
</evidence>
<feature type="compositionally biased region" description="Polar residues" evidence="1">
    <location>
        <begin position="94"/>
        <end position="104"/>
    </location>
</feature>
<sequence>MSSPQKSKSGKNRVQFRTEDRDSDSNSDSDAIDLADSTKTNENEPDYYDPIYFDSDSDDDDGVKEIASNTHGQPMTEEQDDDEKEYDVRAGISGRSSGMSGQHTNVKDITKQLEESSLHSPKKSSKKSKKHPTISNADLLYDPDQDDRDQEWLMKKIAVC</sequence>
<feature type="region of interest" description="Disordered" evidence="1">
    <location>
        <begin position="1"/>
        <end position="145"/>
    </location>
</feature>
<name>A0A9P6MMD2_9FUNG</name>
<dbReference type="EMBL" id="JAAAID010002350">
    <property type="protein sequence ID" value="KAG0007442.1"/>
    <property type="molecule type" value="Genomic_DNA"/>
</dbReference>
<reference evidence="2" key="1">
    <citation type="journal article" date="2020" name="Fungal Divers.">
        <title>Resolving the Mortierellaceae phylogeny through synthesis of multi-gene phylogenetics and phylogenomics.</title>
        <authorList>
            <person name="Vandepol N."/>
            <person name="Liber J."/>
            <person name="Desiro A."/>
            <person name="Na H."/>
            <person name="Kennedy M."/>
            <person name="Barry K."/>
            <person name="Grigoriev I.V."/>
            <person name="Miller A.N."/>
            <person name="O'Donnell K."/>
            <person name="Stajich J.E."/>
            <person name="Bonito G."/>
        </authorList>
    </citation>
    <scope>NUCLEOTIDE SEQUENCE</scope>
    <source>
        <strain evidence="2">NRRL 2769</strain>
    </source>
</reference>
<protein>
    <submittedName>
        <fullName evidence="2">Uncharacterized protein</fullName>
    </submittedName>
</protein>
<dbReference type="AlphaFoldDB" id="A0A9P6MMD2"/>
<evidence type="ECO:0000313" key="2">
    <source>
        <dbReference type="EMBL" id="KAG0007442.1"/>
    </source>
</evidence>
<keyword evidence="3" id="KW-1185">Reference proteome</keyword>
<gene>
    <name evidence="2" type="ORF">BGZ80_004654</name>
</gene>
<organism evidence="2 3">
    <name type="scientific">Entomortierella chlamydospora</name>
    <dbReference type="NCBI Taxonomy" id="101097"/>
    <lineage>
        <taxon>Eukaryota</taxon>
        <taxon>Fungi</taxon>
        <taxon>Fungi incertae sedis</taxon>
        <taxon>Mucoromycota</taxon>
        <taxon>Mortierellomycotina</taxon>
        <taxon>Mortierellomycetes</taxon>
        <taxon>Mortierellales</taxon>
        <taxon>Mortierellaceae</taxon>
        <taxon>Entomortierella</taxon>
    </lineage>
</organism>
<feature type="compositionally biased region" description="Basic residues" evidence="1">
    <location>
        <begin position="120"/>
        <end position="132"/>
    </location>
</feature>